<sequence length="132" mass="15446">MIFDLSFGKINIINNNIAEVLVDEGVIFTLEMCEEYDAFLLEQFPEKFAILNNKIHKFSYTYEANLHIASLENLIAVAVVTYDKNSYLQSQNYKKLRLQDHWLLKEFSGFKMGREQALEWLEAVLADSMIKR</sequence>
<dbReference type="EMBL" id="CP134146">
    <property type="protein sequence ID" value="WNC68267.1"/>
    <property type="molecule type" value="Genomic_DNA"/>
</dbReference>
<dbReference type="Proteomes" id="UP001248581">
    <property type="component" value="Chromosome"/>
</dbReference>
<reference evidence="2" key="1">
    <citation type="submission" date="2023-09" db="EMBL/GenBank/DDBJ databases">
        <authorList>
            <person name="Li S."/>
            <person name="Li X."/>
            <person name="Zhang C."/>
            <person name="Zhao Z."/>
        </authorList>
    </citation>
    <scope>NUCLEOTIDE SEQUENCE [LARGE SCALE GENOMIC DNA]</scope>
    <source>
        <strain evidence="2">SQ345</strain>
    </source>
</reference>
<evidence type="ECO:0000313" key="1">
    <source>
        <dbReference type="EMBL" id="WNC68267.1"/>
    </source>
</evidence>
<organism evidence="1 2">
    <name type="scientific">Thalassotalea nanhaiensis</name>
    <dbReference type="NCBI Taxonomy" id="3065648"/>
    <lineage>
        <taxon>Bacteria</taxon>
        <taxon>Pseudomonadati</taxon>
        <taxon>Pseudomonadota</taxon>
        <taxon>Gammaproteobacteria</taxon>
        <taxon>Alteromonadales</taxon>
        <taxon>Colwelliaceae</taxon>
        <taxon>Thalassotalea</taxon>
    </lineage>
</organism>
<keyword evidence="2" id="KW-1185">Reference proteome</keyword>
<protein>
    <recommendedName>
        <fullName evidence="3">STAS/SEC14 domain-containing protein</fullName>
    </recommendedName>
</protein>
<name>A0ABY9THN2_9GAMM</name>
<evidence type="ECO:0008006" key="3">
    <source>
        <dbReference type="Google" id="ProtNLM"/>
    </source>
</evidence>
<dbReference type="RefSeq" id="WP_348387423.1">
    <property type="nucleotide sequence ID" value="NZ_CP134146.1"/>
</dbReference>
<accession>A0ABY9THN2</accession>
<evidence type="ECO:0000313" key="2">
    <source>
        <dbReference type="Proteomes" id="UP001248581"/>
    </source>
</evidence>
<gene>
    <name evidence="1" type="ORF">RI845_17330</name>
</gene>
<proteinExistence type="predicted"/>